<dbReference type="WBParaSite" id="SSLN_0000759901-mRNA-1">
    <property type="protein sequence ID" value="SSLN_0000759901-mRNA-1"/>
    <property type="gene ID" value="SSLN_0000759901"/>
</dbReference>
<protein>
    <submittedName>
        <fullName evidence="3">Secreted protein</fullName>
    </submittedName>
</protein>
<evidence type="ECO:0000313" key="3">
    <source>
        <dbReference type="WBParaSite" id="SSLN_0000759901-mRNA-1"/>
    </source>
</evidence>
<sequence length="76" mass="8211">MFLWPRLSGTQLSPVDPRSCVLPSGAAQGNCHDWRAKQGEGLRCCVSPHPVCLTCHLPPLKKSYGWADSNPVVVPG</sequence>
<organism evidence="3">
    <name type="scientific">Schistocephalus solidus</name>
    <name type="common">Tapeworm</name>
    <dbReference type="NCBI Taxonomy" id="70667"/>
    <lineage>
        <taxon>Eukaryota</taxon>
        <taxon>Metazoa</taxon>
        <taxon>Spiralia</taxon>
        <taxon>Lophotrochozoa</taxon>
        <taxon>Platyhelminthes</taxon>
        <taxon>Cestoda</taxon>
        <taxon>Eucestoda</taxon>
        <taxon>Diphyllobothriidea</taxon>
        <taxon>Diphyllobothriidae</taxon>
        <taxon>Schistocephalus</taxon>
    </lineage>
</organism>
<proteinExistence type="predicted"/>
<keyword evidence="2" id="KW-1185">Reference proteome</keyword>
<reference evidence="3" key="1">
    <citation type="submission" date="2016-06" db="UniProtKB">
        <authorList>
            <consortium name="WormBaseParasite"/>
        </authorList>
    </citation>
    <scope>IDENTIFICATION</scope>
</reference>
<dbReference type="EMBL" id="UYSU01034091">
    <property type="protein sequence ID" value="VDL93715.1"/>
    <property type="molecule type" value="Genomic_DNA"/>
</dbReference>
<dbReference type="Proteomes" id="UP000275846">
    <property type="component" value="Unassembled WGS sequence"/>
</dbReference>
<accession>A0A183SSY3</accession>
<gene>
    <name evidence="1" type="ORF">SSLN_LOCUS7330</name>
</gene>
<dbReference type="AlphaFoldDB" id="A0A183SSY3"/>
<name>A0A183SSY3_SCHSO</name>
<reference evidence="1 2" key="2">
    <citation type="submission" date="2018-11" db="EMBL/GenBank/DDBJ databases">
        <authorList>
            <consortium name="Pathogen Informatics"/>
        </authorList>
    </citation>
    <scope>NUCLEOTIDE SEQUENCE [LARGE SCALE GENOMIC DNA]</scope>
    <source>
        <strain evidence="1 2">NST_G2</strain>
    </source>
</reference>
<evidence type="ECO:0000313" key="2">
    <source>
        <dbReference type="Proteomes" id="UP000275846"/>
    </source>
</evidence>
<evidence type="ECO:0000313" key="1">
    <source>
        <dbReference type="EMBL" id="VDL93715.1"/>
    </source>
</evidence>